<evidence type="ECO:0000313" key="2">
    <source>
        <dbReference type="EMBL" id="KAL2062487.1"/>
    </source>
</evidence>
<accession>A0ABR4BYJ2</accession>
<comment type="caution">
    <text evidence="2">The sequence shown here is derived from an EMBL/GenBank/DDBJ whole genome shotgun (WGS) entry which is preliminary data.</text>
</comment>
<keyword evidence="3" id="KW-1185">Reference proteome</keyword>
<reference evidence="2 3" key="1">
    <citation type="journal article" date="2024" name="Commun. Biol.">
        <title>Comparative genomic analysis of thermophilic fungi reveals convergent evolutionary adaptations and gene losses.</title>
        <authorList>
            <person name="Steindorff A.S."/>
            <person name="Aguilar-Pontes M.V."/>
            <person name="Robinson A.J."/>
            <person name="Andreopoulos B."/>
            <person name="LaButti K."/>
            <person name="Kuo A."/>
            <person name="Mondo S."/>
            <person name="Riley R."/>
            <person name="Otillar R."/>
            <person name="Haridas S."/>
            <person name="Lipzen A."/>
            <person name="Grimwood J."/>
            <person name="Schmutz J."/>
            <person name="Clum A."/>
            <person name="Reid I.D."/>
            <person name="Moisan M.C."/>
            <person name="Butler G."/>
            <person name="Nguyen T.T.M."/>
            <person name="Dewar K."/>
            <person name="Conant G."/>
            <person name="Drula E."/>
            <person name="Henrissat B."/>
            <person name="Hansel C."/>
            <person name="Singer S."/>
            <person name="Hutchinson M.I."/>
            <person name="de Vries R.P."/>
            <person name="Natvig D.O."/>
            <person name="Powell A.J."/>
            <person name="Tsang A."/>
            <person name="Grigoriev I.V."/>
        </authorList>
    </citation>
    <scope>NUCLEOTIDE SEQUENCE [LARGE SCALE GENOMIC DNA]</scope>
    <source>
        <strain evidence="2 3">CBS 494.80</strain>
    </source>
</reference>
<proteinExistence type="predicted"/>
<protein>
    <submittedName>
        <fullName evidence="2">Uncharacterized protein</fullName>
    </submittedName>
</protein>
<gene>
    <name evidence="2" type="ORF">VTL71DRAFT_6753</name>
</gene>
<sequence>MDTLYIQPHVFPCFSGQYDNNPIAKLAGHLRIINPGDLRRVKKLAISLEAELVMENLHESLLAILRIFSGVEDVSLVVKEFREGTESRQDARLVEPIEVESAISSYHRRIHILLRGQKLELRLYPIDTVAQVNNRIEWVKALWRKNKGDPDVKVMPRIHAKVLVSASLKTELDRARRMYNLALKNYEIRMEALREARMRENLAAAGCCTQDVVLDEEIDPDEDMHCTEVITSNEDFDAGWSSQDFKDITWTNEDIRMVEQGDLEEEFETGWTAVDLMMDDEISQMC</sequence>
<dbReference type="Proteomes" id="UP001595075">
    <property type="component" value="Unassembled WGS sequence"/>
</dbReference>
<dbReference type="EMBL" id="JAZHXI010000017">
    <property type="protein sequence ID" value="KAL2062487.1"/>
    <property type="molecule type" value="Genomic_DNA"/>
</dbReference>
<organism evidence="2 3">
    <name type="scientific">Oculimacula yallundae</name>
    <dbReference type="NCBI Taxonomy" id="86028"/>
    <lineage>
        <taxon>Eukaryota</taxon>
        <taxon>Fungi</taxon>
        <taxon>Dikarya</taxon>
        <taxon>Ascomycota</taxon>
        <taxon>Pezizomycotina</taxon>
        <taxon>Leotiomycetes</taxon>
        <taxon>Helotiales</taxon>
        <taxon>Ploettnerulaceae</taxon>
        <taxon>Oculimacula</taxon>
    </lineage>
</organism>
<feature type="coiled-coil region" evidence="1">
    <location>
        <begin position="176"/>
        <end position="203"/>
    </location>
</feature>
<feature type="non-terminal residue" evidence="2">
    <location>
        <position position="286"/>
    </location>
</feature>
<name>A0ABR4BYJ2_9HELO</name>
<keyword evidence="1" id="KW-0175">Coiled coil</keyword>
<evidence type="ECO:0000313" key="3">
    <source>
        <dbReference type="Proteomes" id="UP001595075"/>
    </source>
</evidence>
<evidence type="ECO:0000256" key="1">
    <source>
        <dbReference type="SAM" id="Coils"/>
    </source>
</evidence>